<feature type="transmembrane region" description="Helical" evidence="1">
    <location>
        <begin position="171"/>
        <end position="194"/>
    </location>
</feature>
<dbReference type="OrthoDB" id="5945460at2759"/>
<dbReference type="AlphaFoldDB" id="A0A8S1CBF9"/>
<evidence type="ECO:0000313" key="3">
    <source>
        <dbReference type="EMBL" id="CAB3365784.1"/>
    </source>
</evidence>
<dbReference type="Gene3D" id="3.40.50.1820">
    <property type="entry name" value="alpha/beta hydrolase"/>
    <property type="match status" value="1"/>
</dbReference>
<reference evidence="3 4" key="1">
    <citation type="submission" date="2020-04" db="EMBL/GenBank/DDBJ databases">
        <authorList>
            <person name="Alioto T."/>
            <person name="Alioto T."/>
            <person name="Gomez Garrido J."/>
        </authorList>
    </citation>
    <scope>NUCLEOTIDE SEQUENCE [LARGE SCALE GENOMIC DNA]</scope>
</reference>
<dbReference type="InterPro" id="IPR029058">
    <property type="entry name" value="AB_hydrolase_fold"/>
</dbReference>
<dbReference type="SUPFAM" id="SSF53474">
    <property type="entry name" value="alpha/beta-Hydrolases"/>
    <property type="match status" value="1"/>
</dbReference>
<dbReference type="Pfam" id="PF12146">
    <property type="entry name" value="Hydrolase_4"/>
    <property type="match status" value="1"/>
</dbReference>
<keyword evidence="1" id="KW-0812">Transmembrane</keyword>
<accession>A0A8S1CBF9</accession>
<organism evidence="3 4">
    <name type="scientific">Cloeon dipterum</name>
    <dbReference type="NCBI Taxonomy" id="197152"/>
    <lineage>
        <taxon>Eukaryota</taxon>
        <taxon>Metazoa</taxon>
        <taxon>Ecdysozoa</taxon>
        <taxon>Arthropoda</taxon>
        <taxon>Hexapoda</taxon>
        <taxon>Insecta</taxon>
        <taxon>Pterygota</taxon>
        <taxon>Palaeoptera</taxon>
        <taxon>Ephemeroptera</taxon>
        <taxon>Pisciforma</taxon>
        <taxon>Baetidae</taxon>
        <taxon>Cloeon</taxon>
    </lineage>
</organism>
<proteinExistence type="predicted"/>
<dbReference type="Proteomes" id="UP000494165">
    <property type="component" value="Unassembled WGS sequence"/>
</dbReference>
<dbReference type="EMBL" id="CADEPI010000022">
    <property type="protein sequence ID" value="CAB3365784.1"/>
    <property type="molecule type" value="Genomic_DNA"/>
</dbReference>
<gene>
    <name evidence="3" type="ORF">CLODIP_2_CD06628</name>
</gene>
<protein>
    <recommendedName>
        <fullName evidence="2">Serine aminopeptidase S33 domain-containing protein</fullName>
    </recommendedName>
</protein>
<name>A0A8S1CBF9_9INSE</name>
<dbReference type="PANTHER" id="PTHR11614">
    <property type="entry name" value="PHOSPHOLIPASE-RELATED"/>
    <property type="match status" value="1"/>
</dbReference>
<keyword evidence="1" id="KW-1133">Transmembrane helix</keyword>
<keyword evidence="1" id="KW-0472">Membrane</keyword>
<keyword evidence="4" id="KW-1185">Reference proteome</keyword>
<sequence length="196" mass="21849">MRWPLPIRGVSTLGALRAAFKDYKVAAVEGCKAPLHAHYWHPSEKPRAAVMLMHGYAEHLRWYHEVGVQLANEGFIAFGHDHIGHGRSGGDRVILDNVEDMVDDIIKHADIVCDHYPDIPLFFVGHSMGGLVAFLSALRRPPRLKGVVLNGPFLQLGKDVRSPVRRFAARILGRLLPTVQVCVIFLDAAAFLFFEP</sequence>
<evidence type="ECO:0000313" key="4">
    <source>
        <dbReference type="Proteomes" id="UP000494165"/>
    </source>
</evidence>
<evidence type="ECO:0000259" key="2">
    <source>
        <dbReference type="Pfam" id="PF12146"/>
    </source>
</evidence>
<feature type="domain" description="Serine aminopeptidase S33" evidence="2">
    <location>
        <begin position="45"/>
        <end position="181"/>
    </location>
</feature>
<evidence type="ECO:0000256" key="1">
    <source>
        <dbReference type="SAM" id="Phobius"/>
    </source>
</evidence>
<dbReference type="InterPro" id="IPR022742">
    <property type="entry name" value="Hydrolase_4"/>
</dbReference>
<dbReference type="InterPro" id="IPR051044">
    <property type="entry name" value="MAG_DAG_Lipase"/>
</dbReference>
<comment type="caution">
    <text evidence="3">The sequence shown here is derived from an EMBL/GenBank/DDBJ whole genome shotgun (WGS) entry which is preliminary data.</text>
</comment>